<dbReference type="InterPro" id="IPR000953">
    <property type="entry name" value="Chromo/chromo_shadow_dom"/>
</dbReference>
<dbReference type="InterPro" id="IPR051219">
    <property type="entry name" value="Heterochromatin_chromo-domain"/>
</dbReference>
<dbReference type="CDD" id="cd00024">
    <property type="entry name" value="CD_CSD"/>
    <property type="match status" value="1"/>
</dbReference>
<dbReference type="InterPro" id="IPR023780">
    <property type="entry name" value="Chromo_domain"/>
</dbReference>
<comment type="subcellular location">
    <subcellularLocation>
        <location evidence="1">Nucleus</location>
    </subcellularLocation>
</comment>
<organism evidence="6 7">
    <name type="scientific">Fusarium mangiferae</name>
    <name type="common">Mango malformation disease fungus</name>
    <dbReference type="NCBI Taxonomy" id="192010"/>
    <lineage>
        <taxon>Eukaryota</taxon>
        <taxon>Fungi</taxon>
        <taxon>Dikarya</taxon>
        <taxon>Ascomycota</taxon>
        <taxon>Pezizomycotina</taxon>
        <taxon>Sordariomycetes</taxon>
        <taxon>Hypocreomycetidae</taxon>
        <taxon>Hypocreales</taxon>
        <taxon>Nectriaceae</taxon>
        <taxon>Fusarium</taxon>
        <taxon>Fusarium fujikuroi species complex</taxon>
    </lineage>
</organism>
<dbReference type="Pfam" id="PF00385">
    <property type="entry name" value="Chromo"/>
    <property type="match status" value="2"/>
</dbReference>
<dbReference type="EMBL" id="FCQH01000001">
    <property type="protein sequence ID" value="CVK85177.1"/>
    <property type="molecule type" value="Genomic_DNA"/>
</dbReference>
<dbReference type="VEuPathDB" id="FungiDB:FMAN_02076"/>
<dbReference type="Gene3D" id="2.40.50.40">
    <property type="match status" value="2"/>
</dbReference>
<gene>
    <name evidence="6" type="ORF">FMAN_02076</name>
</gene>
<name>A0A1L7SRV7_FUSMA</name>
<evidence type="ECO:0000256" key="2">
    <source>
        <dbReference type="ARBA" id="ARBA00011353"/>
    </source>
</evidence>
<feature type="domain" description="Chromo" evidence="5">
    <location>
        <begin position="243"/>
        <end position="294"/>
    </location>
</feature>
<proteinExistence type="predicted"/>
<feature type="compositionally biased region" description="Polar residues" evidence="4">
    <location>
        <begin position="162"/>
        <end position="171"/>
    </location>
</feature>
<comment type="caution">
    <text evidence="6">The sequence shown here is derived from an EMBL/GenBank/DDBJ whole genome shotgun (WGS) entry which is preliminary data.</text>
</comment>
<dbReference type="Proteomes" id="UP000184255">
    <property type="component" value="Unassembled WGS sequence"/>
</dbReference>
<keyword evidence="3" id="KW-0539">Nucleus</keyword>
<comment type="subunit">
    <text evidence="2">Component of the NuA4 histone acetyltransferase complex.</text>
</comment>
<feature type="domain" description="Chromo" evidence="5">
    <location>
        <begin position="187"/>
        <end position="224"/>
    </location>
</feature>
<feature type="compositionally biased region" description="Polar residues" evidence="4">
    <location>
        <begin position="20"/>
        <end position="43"/>
    </location>
</feature>
<dbReference type="AlphaFoldDB" id="A0A1L7SRV7"/>
<evidence type="ECO:0000313" key="7">
    <source>
        <dbReference type="Proteomes" id="UP000184255"/>
    </source>
</evidence>
<reference evidence="7" key="1">
    <citation type="journal article" date="2016" name="Genome Biol. Evol.">
        <title>Comparative 'omics' of the Fusarium fujikuroi species complex highlights differences in genetic potential and metabolite synthesis.</title>
        <authorList>
            <person name="Niehaus E.-M."/>
            <person name="Muensterkoetter M."/>
            <person name="Proctor R.H."/>
            <person name="Brown D.W."/>
            <person name="Sharon A."/>
            <person name="Idan Y."/>
            <person name="Oren-Young L."/>
            <person name="Sieber C.M."/>
            <person name="Novak O."/>
            <person name="Pencik A."/>
            <person name="Tarkowska D."/>
            <person name="Hromadova K."/>
            <person name="Freeman S."/>
            <person name="Maymon M."/>
            <person name="Elazar M."/>
            <person name="Youssef S.A."/>
            <person name="El-Shabrawy E.S.M."/>
            <person name="Shalaby A.B.A."/>
            <person name="Houterman P."/>
            <person name="Brock N.L."/>
            <person name="Burkhardt I."/>
            <person name="Tsavkelova E.A."/>
            <person name="Dickschat J.S."/>
            <person name="Galuszka P."/>
            <person name="Gueldener U."/>
            <person name="Tudzynski B."/>
        </authorList>
    </citation>
    <scope>NUCLEOTIDE SEQUENCE [LARGE SCALE GENOMIC DNA]</scope>
    <source>
        <strain evidence="7">MRC7560</strain>
    </source>
</reference>
<dbReference type="InterPro" id="IPR016197">
    <property type="entry name" value="Chromo-like_dom_sf"/>
</dbReference>
<evidence type="ECO:0000256" key="3">
    <source>
        <dbReference type="ARBA" id="ARBA00023242"/>
    </source>
</evidence>
<dbReference type="SMART" id="SM00298">
    <property type="entry name" value="CHROMO"/>
    <property type="match status" value="2"/>
</dbReference>
<accession>A0A1L7SRV7</accession>
<feature type="region of interest" description="Disordered" evidence="4">
    <location>
        <begin position="117"/>
        <end position="180"/>
    </location>
</feature>
<keyword evidence="7" id="KW-1185">Reference proteome</keyword>
<dbReference type="SUPFAM" id="SSF54160">
    <property type="entry name" value="Chromo domain-like"/>
    <property type="match status" value="2"/>
</dbReference>
<dbReference type="RefSeq" id="XP_041677434.1">
    <property type="nucleotide sequence ID" value="XM_041826255.1"/>
</dbReference>
<dbReference type="PANTHER" id="PTHR22812">
    <property type="entry name" value="CHROMOBOX PROTEIN"/>
    <property type="match status" value="1"/>
</dbReference>
<evidence type="ECO:0000256" key="4">
    <source>
        <dbReference type="SAM" id="MobiDB-lite"/>
    </source>
</evidence>
<protein>
    <recommendedName>
        <fullName evidence="5">Chromo domain-containing protein</fullName>
    </recommendedName>
</protein>
<feature type="region of interest" description="Disordered" evidence="4">
    <location>
        <begin position="1"/>
        <end position="44"/>
    </location>
</feature>
<evidence type="ECO:0000256" key="1">
    <source>
        <dbReference type="ARBA" id="ARBA00004123"/>
    </source>
</evidence>
<dbReference type="GeneID" id="65081348"/>
<sequence>MDPLQPQYDFHNTYPHDLKQQPSPRLTDLSQESTPFYSSSTTDYVDAGPSACSTPLSSVPTEIIIDPAMSQVEICPNDEFTGCAASNGPPQGTISFQKDQANVCDSLSVTSNTANECGRTNINDPMNVDAPSQEIPAGKANQAPEDVIQPSQTDNRKESITRVPQQDNHGQQGPDRTLSLDQEGVEFDVEELVAKGRIGKRVWYQVKWKGYPESDNSWVKKKDIGTGAIGFYEAKHPHGQGAFCFERIVSKQVVGGTVLYEVKWQGQQDSENIWVDKWDLGAKVILAFETSEFT</sequence>
<dbReference type="GO" id="GO:0005634">
    <property type="term" value="C:nucleus"/>
    <property type="evidence" value="ECO:0007669"/>
    <property type="project" value="UniProtKB-SubCell"/>
</dbReference>
<evidence type="ECO:0000259" key="5">
    <source>
        <dbReference type="PROSITE" id="PS50013"/>
    </source>
</evidence>
<dbReference type="GO" id="GO:0006338">
    <property type="term" value="P:chromatin remodeling"/>
    <property type="evidence" value="ECO:0007669"/>
    <property type="project" value="UniProtKB-ARBA"/>
</dbReference>
<evidence type="ECO:0000313" key="6">
    <source>
        <dbReference type="EMBL" id="CVK85177.1"/>
    </source>
</evidence>
<dbReference type="PROSITE" id="PS50013">
    <property type="entry name" value="CHROMO_2"/>
    <property type="match status" value="2"/>
</dbReference>